<gene>
    <name evidence="1" type="ORF">SAMN05444580_10994</name>
</gene>
<reference evidence="1 2" key="1">
    <citation type="submission" date="2016-10" db="EMBL/GenBank/DDBJ databases">
        <authorList>
            <person name="de Groot N.N."/>
        </authorList>
    </citation>
    <scope>NUCLEOTIDE SEQUENCE [LARGE SCALE GENOMIC DNA]</scope>
    <source>
        <strain evidence="1 2">JCM 11308</strain>
    </source>
</reference>
<evidence type="ECO:0000313" key="1">
    <source>
        <dbReference type="EMBL" id="SDE04772.1"/>
    </source>
</evidence>
<dbReference type="AlphaFoldDB" id="A0A1G6ZQK7"/>
<evidence type="ECO:0000313" key="2">
    <source>
        <dbReference type="Proteomes" id="UP000199417"/>
    </source>
</evidence>
<keyword evidence="2" id="KW-1185">Reference proteome</keyword>
<protein>
    <submittedName>
        <fullName evidence="1">Uncharacterized protein</fullName>
    </submittedName>
</protein>
<name>A0A1G6ZQK7_9NOCA</name>
<organism evidence="1 2">
    <name type="scientific">Rhodococcus tukisamuensis</name>
    <dbReference type="NCBI Taxonomy" id="168276"/>
    <lineage>
        <taxon>Bacteria</taxon>
        <taxon>Bacillati</taxon>
        <taxon>Actinomycetota</taxon>
        <taxon>Actinomycetes</taxon>
        <taxon>Mycobacteriales</taxon>
        <taxon>Nocardiaceae</taxon>
        <taxon>Rhodococcus</taxon>
    </lineage>
</organism>
<dbReference type="Proteomes" id="UP000199417">
    <property type="component" value="Unassembled WGS sequence"/>
</dbReference>
<accession>A0A1G6ZQK7</accession>
<sequence>MGSSDIFDFASDFTGAFSDLFSALSFFSGSADALPTPKA</sequence>
<dbReference type="EMBL" id="FNAB01000009">
    <property type="protein sequence ID" value="SDE04772.1"/>
    <property type="molecule type" value="Genomic_DNA"/>
</dbReference>
<proteinExistence type="predicted"/>